<sequence length="111" mass="11601">MFSRNLFGIANFPTKFGNLRLISQGFIRPLSSSATAPKEAEEDKTSFERKTDQLGDQQENYKKFLLKKQKMSGGFGRSGGYGGGGYGGSGGYSNGGSSGYGGGGYGRGGSS</sequence>
<organism evidence="1 2">
    <name type="scientific">Panagrolaimus sp. ES5</name>
    <dbReference type="NCBI Taxonomy" id="591445"/>
    <lineage>
        <taxon>Eukaryota</taxon>
        <taxon>Metazoa</taxon>
        <taxon>Ecdysozoa</taxon>
        <taxon>Nematoda</taxon>
        <taxon>Chromadorea</taxon>
        <taxon>Rhabditida</taxon>
        <taxon>Tylenchina</taxon>
        <taxon>Panagrolaimomorpha</taxon>
        <taxon>Panagrolaimoidea</taxon>
        <taxon>Panagrolaimidae</taxon>
        <taxon>Panagrolaimus</taxon>
    </lineage>
</organism>
<name>A0AC34GCF0_9BILA</name>
<protein>
    <submittedName>
        <fullName evidence="2">Uncharacterized protein</fullName>
    </submittedName>
</protein>
<reference evidence="2" key="1">
    <citation type="submission" date="2022-11" db="UniProtKB">
        <authorList>
            <consortium name="WormBaseParasite"/>
        </authorList>
    </citation>
    <scope>IDENTIFICATION</scope>
</reference>
<accession>A0AC34GCF0</accession>
<dbReference type="Proteomes" id="UP000887579">
    <property type="component" value="Unplaced"/>
</dbReference>
<evidence type="ECO:0000313" key="1">
    <source>
        <dbReference type="Proteomes" id="UP000887579"/>
    </source>
</evidence>
<dbReference type="WBParaSite" id="ES5_v2.g27275.t1">
    <property type="protein sequence ID" value="ES5_v2.g27275.t1"/>
    <property type="gene ID" value="ES5_v2.g27275"/>
</dbReference>
<evidence type="ECO:0000313" key="2">
    <source>
        <dbReference type="WBParaSite" id="ES5_v2.g27275.t1"/>
    </source>
</evidence>
<proteinExistence type="predicted"/>